<name>A0ACB0M090_TRIPR</name>
<dbReference type="Proteomes" id="UP001177021">
    <property type="component" value="Unassembled WGS sequence"/>
</dbReference>
<evidence type="ECO:0000313" key="2">
    <source>
        <dbReference type="Proteomes" id="UP001177021"/>
    </source>
</evidence>
<protein>
    <submittedName>
        <fullName evidence="1">Uncharacterized protein</fullName>
    </submittedName>
</protein>
<comment type="caution">
    <text evidence="1">The sequence shown here is derived from an EMBL/GenBank/DDBJ whole genome shotgun (WGS) entry which is preliminary data.</text>
</comment>
<keyword evidence="2" id="KW-1185">Reference proteome</keyword>
<dbReference type="EMBL" id="CASHSV030000716">
    <property type="protein sequence ID" value="CAJ2674968.1"/>
    <property type="molecule type" value="Genomic_DNA"/>
</dbReference>
<proteinExistence type="predicted"/>
<sequence>MMKMDIGLKSHNHNNKNNDGKNQLLKDDVGSQYSLTGIILPSLGAETTARTDLPRRIISPYNRTYQQWCRFLMIWVFYTAWVCPFEFGFLRTSKGRLTYVDSIVNALFFIDIVLTFFVAYLDETTFLLVGDQKKIAKRYLKCWFFFDLASIIPYEMFRKDLPTTVQTYGYFNILRLWRLHRAGAMFSRLEKDRTYNYFWVRCLKLSCVTIFSAHVAACVFYFLGTEHNNRKKVTWLSLVSNGAELSMWDGYVTSVYMSVVTLSAVGYGDLHSVSTDEQVFCIFYVIFNFGLSAYLIGNMTNLVVHWTERTKRYRDTVQAASNFAHRNQLPQRLQDQIFSHFRMKYKIDLEGLEQQEIICSLPKAIQSSIAYHRFFNVIKEVYLFKGVSSDLLFQLVTQLNAEFFPPREDVILQNESPTDFYILSIGSVELILQENGIERAFREVKQFEVFGEIGVLCYRPQLYTARTRLLSQILRLSRTSFLNLVHNNVEDGTIIMNNFLQHVHNLSLTYPAMVGFMSEVETLLSTGKMDLPISLVFAAEKDDDMLLHQLLKKGSDPNEIDHKNGKTPLHVAAFKGSDHCVVLLLEFGADTNIQDFEGNISLCEAMKGGHELVKKLLIDNGADISSANVTPLAIFAIEKNDIQLLKDIMKLGGDIVTNFTKEGTTALHAAVCEGNVQIVKFLVEQGADIDKNDKAGWTPRNLADHQCHEEIQNMFKEIPHVIPQMPNNNGGSNIPKSYSEPSMLAMSRGGSFRPNQDSTCLNGHQKRRVGSSRNSFFGMVTSAKRDKSGISASQDGQTTTSTRAHELPIRVILSRQEKSEQPKRLVFLPQSLQELLDIGAQKLGFSPSKVLTEDGAEIEDINLIREGDHLILV</sequence>
<accession>A0ACB0M090</accession>
<reference evidence="1" key="1">
    <citation type="submission" date="2023-10" db="EMBL/GenBank/DDBJ databases">
        <authorList>
            <person name="Rodriguez Cubillos JULIANA M."/>
            <person name="De Vega J."/>
        </authorList>
    </citation>
    <scope>NUCLEOTIDE SEQUENCE</scope>
</reference>
<gene>
    <name evidence="1" type="ORF">MILVUS5_LOCUS38105</name>
</gene>
<evidence type="ECO:0000313" key="1">
    <source>
        <dbReference type="EMBL" id="CAJ2674968.1"/>
    </source>
</evidence>
<organism evidence="1 2">
    <name type="scientific">Trifolium pratense</name>
    <name type="common">Red clover</name>
    <dbReference type="NCBI Taxonomy" id="57577"/>
    <lineage>
        <taxon>Eukaryota</taxon>
        <taxon>Viridiplantae</taxon>
        <taxon>Streptophyta</taxon>
        <taxon>Embryophyta</taxon>
        <taxon>Tracheophyta</taxon>
        <taxon>Spermatophyta</taxon>
        <taxon>Magnoliopsida</taxon>
        <taxon>eudicotyledons</taxon>
        <taxon>Gunneridae</taxon>
        <taxon>Pentapetalae</taxon>
        <taxon>rosids</taxon>
        <taxon>fabids</taxon>
        <taxon>Fabales</taxon>
        <taxon>Fabaceae</taxon>
        <taxon>Papilionoideae</taxon>
        <taxon>50 kb inversion clade</taxon>
        <taxon>NPAAA clade</taxon>
        <taxon>Hologalegina</taxon>
        <taxon>IRL clade</taxon>
        <taxon>Trifolieae</taxon>
        <taxon>Trifolium</taxon>
    </lineage>
</organism>